<evidence type="ECO:0000256" key="1">
    <source>
        <dbReference type="ARBA" id="ARBA00023054"/>
    </source>
</evidence>
<dbReference type="InterPro" id="IPR039496">
    <property type="entry name" value="CCDC92/74_N"/>
</dbReference>
<reference evidence="5" key="1">
    <citation type="submission" date="2022-01" db="EMBL/GenBank/DDBJ databases">
        <authorList>
            <person name="King R."/>
        </authorList>
    </citation>
    <scope>NUCLEOTIDE SEQUENCE</scope>
</reference>
<dbReference type="AlphaFoldDB" id="A0A9N9XTM2"/>
<sequence length="389" mass="44532">MKHLGYARRNILAEHKKVPLNNIILPPLSPSFPDEQFAQMGKQLVNKKSGNGDLVVQTRPSETPARPADVQRSPEQCRIAQLEQNVKFLQEQHQLMLVGLHNEIEKLRNRNRELQFQLIFNQKSPSISSASSPEEDLKHKVYSSPTTLFNKTPLQVEILEKELAELKLQSQEIESRNTYLSAIVDEQKKKLERYERDREKERERSGQPDPELLRKLDDAEAIIRRLRRENSDLRRDGPSGQCSPRDVSFVPHQRSAENGFPSPRNGHHSGRGRYRGGGGGGHYKGNWFPPLHSQSYWQGGRRGERSNAGENGGGLPSLQGPDGHYQNRRNSNNNHYNGESRKYRGGQKNGGKQTRTLPDGKNSKNYETEDITLKEERKNWICEMNNFNC</sequence>
<evidence type="ECO:0000313" key="6">
    <source>
        <dbReference type="Proteomes" id="UP001153712"/>
    </source>
</evidence>
<evidence type="ECO:0000259" key="4">
    <source>
        <dbReference type="Pfam" id="PF14916"/>
    </source>
</evidence>
<feature type="domain" description="CCDC92/74 N-terminal" evidence="4">
    <location>
        <begin position="78"/>
        <end position="129"/>
    </location>
</feature>
<keyword evidence="1 2" id="KW-0175">Coiled coil</keyword>
<evidence type="ECO:0000313" key="5">
    <source>
        <dbReference type="EMBL" id="CAG9861527.1"/>
    </source>
</evidence>
<keyword evidence="6" id="KW-1185">Reference proteome</keyword>
<dbReference type="PANTHER" id="PTHR14882">
    <property type="entry name" value="COILED-COIL DOMAIN-CONTAINING 74A"/>
    <property type="match status" value="1"/>
</dbReference>
<dbReference type="Pfam" id="PF14916">
    <property type="entry name" value="CCDC92"/>
    <property type="match status" value="1"/>
</dbReference>
<dbReference type="PANTHER" id="PTHR14882:SF5">
    <property type="entry name" value="COILED-COIL DOMAIN CONTAINING 74A"/>
    <property type="match status" value="1"/>
</dbReference>
<feature type="region of interest" description="Disordered" evidence="3">
    <location>
        <begin position="194"/>
        <end position="216"/>
    </location>
</feature>
<feature type="compositionally biased region" description="Basic residues" evidence="3">
    <location>
        <begin position="265"/>
        <end position="274"/>
    </location>
</feature>
<feature type="region of interest" description="Disordered" evidence="3">
    <location>
        <begin position="49"/>
        <end position="73"/>
    </location>
</feature>
<accession>A0A9N9XTM2</accession>
<dbReference type="EMBL" id="OU900097">
    <property type="protein sequence ID" value="CAG9861527.1"/>
    <property type="molecule type" value="Genomic_DNA"/>
</dbReference>
<dbReference type="InterPro" id="IPR040370">
    <property type="entry name" value="CCDC74A/CCDC74B/CCDC92"/>
</dbReference>
<name>A0A9N9XTM2_PHYSR</name>
<dbReference type="OrthoDB" id="2155209at2759"/>
<evidence type="ECO:0000256" key="2">
    <source>
        <dbReference type="SAM" id="Coils"/>
    </source>
</evidence>
<feature type="compositionally biased region" description="Low complexity" evidence="3">
    <location>
        <begin position="328"/>
        <end position="337"/>
    </location>
</feature>
<proteinExistence type="predicted"/>
<protein>
    <recommendedName>
        <fullName evidence="4">CCDC92/74 N-terminal domain-containing protein</fullName>
    </recommendedName>
</protein>
<gene>
    <name evidence="5" type="ORF">PHYEVI_LOCUS7862</name>
</gene>
<dbReference type="Proteomes" id="UP001153712">
    <property type="component" value="Chromosome 4"/>
</dbReference>
<feature type="coiled-coil region" evidence="2">
    <location>
        <begin position="90"/>
        <end position="117"/>
    </location>
</feature>
<feature type="region of interest" description="Disordered" evidence="3">
    <location>
        <begin position="229"/>
        <end position="248"/>
    </location>
</feature>
<evidence type="ECO:0000256" key="3">
    <source>
        <dbReference type="SAM" id="MobiDB-lite"/>
    </source>
</evidence>
<feature type="region of interest" description="Disordered" evidence="3">
    <location>
        <begin position="253"/>
        <end position="368"/>
    </location>
</feature>
<organism evidence="5 6">
    <name type="scientific">Phyllotreta striolata</name>
    <name type="common">Striped flea beetle</name>
    <name type="synonym">Crioceris striolata</name>
    <dbReference type="NCBI Taxonomy" id="444603"/>
    <lineage>
        <taxon>Eukaryota</taxon>
        <taxon>Metazoa</taxon>
        <taxon>Ecdysozoa</taxon>
        <taxon>Arthropoda</taxon>
        <taxon>Hexapoda</taxon>
        <taxon>Insecta</taxon>
        <taxon>Pterygota</taxon>
        <taxon>Neoptera</taxon>
        <taxon>Endopterygota</taxon>
        <taxon>Coleoptera</taxon>
        <taxon>Polyphaga</taxon>
        <taxon>Cucujiformia</taxon>
        <taxon>Chrysomeloidea</taxon>
        <taxon>Chrysomelidae</taxon>
        <taxon>Galerucinae</taxon>
        <taxon>Alticini</taxon>
        <taxon>Phyllotreta</taxon>
    </lineage>
</organism>